<dbReference type="InterPro" id="IPR050482">
    <property type="entry name" value="Sensor_HK_TwoCompSys"/>
</dbReference>
<dbReference type="AlphaFoldDB" id="A0A8J3YRN2"/>
<dbReference type="Gene3D" id="3.30.565.10">
    <property type="entry name" value="Histidine kinase-like ATPase, C-terminal domain"/>
    <property type="match status" value="1"/>
</dbReference>
<evidence type="ECO:0000259" key="10">
    <source>
        <dbReference type="Pfam" id="PF07730"/>
    </source>
</evidence>
<gene>
    <name evidence="12" type="ORF">Val02_74850</name>
</gene>
<feature type="transmembrane region" description="Helical" evidence="9">
    <location>
        <begin position="93"/>
        <end position="111"/>
    </location>
</feature>
<dbReference type="EC" id="2.7.13.3" evidence="2"/>
<dbReference type="PANTHER" id="PTHR24421">
    <property type="entry name" value="NITRATE/NITRITE SENSOR PROTEIN NARX-RELATED"/>
    <property type="match status" value="1"/>
</dbReference>
<comment type="caution">
    <text evidence="12">The sequence shown here is derived from an EMBL/GenBank/DDBJ whole genome shotgun (WGS) entry which is preliminary data.</text>
</comment>
<evidence type="ECO:0000256" key="4">
    <source>
        <dbReference type="ARBA" id="ARBA00022679"/>
    </source>
</evidence>
<organism evidence="12 13">
    <name type="scientific">Virgisporangium aliadipatigenens</name>
    <dbReference type="NCBI Taxonomy" id="741659"/>
    <lineage>
        <taxon>Bacteria</taxon>
        <taxon>Bacillati</taxon>
        <taxon>Actinomycetota</taxon>
        <taxon>Actinomycetes</taxon>
        <taxon>Micromonosporales</taxon>
        <taxon>Micromonosporaceae</taxon>
        <taxon>Virgisporangium</taxon>
    </lineage>
</organism>
<feature type="transmembrane region" description="Helical" evidence="9">
    <location>
        <begin position="186"/>
        <end position="204"/>
    </location>
</feature>
<keyword evidence="8" id="KW-0902">Two-component regulatory system</keyword>
<feature type="domain" description="DUF7134" evidence="11">
    <location>
        <begin position="59"/>
        <end position="211"/>
    </location>
</feature>
<dbReference type="GO" id="GO:0046983">
    <property type="term" value="F:protein dimerization activity"/>
    <property type="evidence" value="ECO:0007669"/>
    <property type="project" value="InterPro"/>
</dbReference>
<keyword evidence="13" id="KW-1185">Reference proteome</keyword>
<keyword evidence="9" id="KW-0812">Transmembrane</keyword>
<reference evidence="12" key="1">
    <citation type="submission" date="2021-01" db="EMBL/GenBank/DDBJ databases">
        <title>Whole genome shotgun sequence of Virgisporangium aliadipatigenens NBRC 105644.</title>
        <authorList>
            <person name="Komaki H."/>
            <person name="Tamura T."/>
        </authorList>
    </citation>
    <scope>NUCLEOTIDE SEQUENCE</scope>
    <source>
        <strain evidence="12">NBRC 105644</strain>
    </source>
</reference>
<dbReference type="GO" id="GO:0005524">
    <property type="term" value="F:ATP binding"/>
    <property type="evidence" value="ECO:0007669"/>
    <property type="project" value="UniProtKB-KW"/>
</dbReference>
<keyword evidence="9" id="KW-1133">Transmembrane helix</keyword>
<keyword evidence="4" id="KW-0808">Transferase</keyword>
<dbReference type="Pfam" id="PF07730">
    <property type="entry name" value="HisKA_3"/>
    <property type="match status" value="1"/>
</dbReference>
<accession>A0A8J3YRN2</accession>
<dbReference type="InterPro" id="IPR036890">
    <property type="entry name" value="HATPase_C_sf"/>
</dbReference>
<evidence type="ECO:0000256" key="2">
    <source>
        <dbReference type="ARBA" id="ARBA00012438"/>
    </source>
</evidence>
<evidence type="ECO:0000256" key="3">
    <source>
        <dbReference type="ARBA" id="ARBA00022553"/>
    </source>
</evidence>
<evidence type="ECO:0000256" key="1">
    <source>
        <dbReference type="ARBA" id="ARBA00000085"/>
    </source>
</evidence>
<dbReference type="Gene3D" id="1.20.5.1930">
    <property type="match status" value="1"/>
</dbReference>
<evidence type="ECO:0000259" key="11">
    <source>
        <dbReference type="Pfam" id="PF23539"/>
    </source>
</evidence>
<keyword evidence="3" id="KW-0597">Phosphoprotein</keyword>
<protein>
    <recommendedName>
        <fullName evidence="2">histidine kinase</fullName>
        <ecNumber evidence="2">2.7.13.3</ecNumber>
    </recommendedName>
</protein>
<dbReference type="SUPFAM" id="SSF55874">
    <property type="entry name" value="ATPase domain of HSP90 chaperone/DNA topoisomerase II/histidine kinase"/>
    <property type="match status" value="1"/>
</dbReference>
<feature type="domain" description="Signal transduction histidine kinase subgroup 3 dimerisation and phosphoacceptor" evidence="10">
    <location>
        <begin position="239"/>
        <end position="305"/>
    </location>
</feature>
<keyword evidence="9" id="KW-0472">Membrane</keyword>
<keyword evidence="5" id="KW-0547">Nucleotide-binding</keyword>
<dbReference type="Proteomes" id="UP000619260">
    <property type="component" value="Unassembled WGS sequence"/>
</dbReference>
<dbReference type="GO" id="GO:0016020">
    <property type="term" value="C:membrane"/>
    <property type="evidence" value="ECO:0007669"/>
    <property type="project" value="InterPro"/>
</dbReference>
<dbReference type="Pfam" id="PF23539">
    <property type="entry name" value="DUF7134"/>
    <property type="match status" value="1"/>
</dbReference>
<feature type="transmembrane region" description="Helical" evidence="9">
    <location>
        <begin position="163"/>
        <end position="180"/>
    </location>
</feature>
<evidence type="ECO:0000313" key="12">
    <source>
        <dbReference type="EMBL" id="GIJ50599.1"/>
    </source>
</evidence>
<evidence type="ECO:0000313" key="13">
    <source>
        <dbReference type="Proteomes" id="UP000619260"/>
    </source>
</evidence>
<evidence type="ECO:0000256" key="5">
    <source>
        <dbReference type="ARBA" id="ARBA00022741"/>
    </source>
</evidence>
<comment type="catalytic activity">
    <reaction evidence="1">
        <text>ATP + protein L-histidine = ADP + protein N-phospho-L-histidine.</text>
        <dbReference type="EC" id="2.7.13.3"/>
    </reaction>
</comment>
<dbReference type="EMBL" id="BOPF01000037">
    <property type="protein sequence ID" value="GIJ50599.1"/>
    <property type="molecule type" value="Genomic_DNA"/>
</dbReference>
<evidence type="ECO:0000256" key="8">
    <source>
        <dbReference type="ARBA" id="ARBA00023012"/>
    </source>
</evidence>
<keyword evidence="6 12" id="KW-0418">Kinase</keyword>
<dbReference type="InterPro" id="IPR011712">
    <property type="entry name" value="Sig_transdc_His_kin_sub3_dim/P"/>
</dbReference>
<proteinExistence type="predicted"/>
<dbReference type="InterPro" id="IPR055558">
    <property type="entry name" value="DUF7134"/>
</dbReference>
<evidence type="ECO:0000256" key="7">
    <source>
        <dbReference type="ARBA" id="ARBA00022840"/>
    </source>
</evidence>
<sequence length="442" mass="47115">MAFVHAAQRPPAVVTPFGRNTTDAVPGLAAYHGRTTRAPWLTAYVSGVELTVVRQARTAARRYPQLLDALLGCALVSPIVLAATAAAPHHPRPSVATTGVFAVVLAFLAVAGRRLWPLPILVVTGVAALGYIVVTRVQQPVLVMALVVLTYTVAARTDRRTTWLAAGTLAVSLCTAGLLLTASSWWGPNIIGVLASLGMAASIGDATRSRRAYVVEVEERARRAERSREEEVHRRVVEERMRIARELHDVVSHHIAVINVQAGAAGHVLDRQPQAARSALEHIRRASDTVLRELSSVVAVLRQADDLDLSTEPVRGLARLPELLDALHAAGLTIEHRQHGDARNLPAVVDLAAYRIVQEALTNAHKHGTGTARLRIAYLAENIHIEISNPVASTGPGAGIGYGIVGMRERAATAGGTLTTEAAQGRFVLRAALPAPAEVRSP</sequence>
<keyword evidence="7" id="KW-0067">ATP-binding</keyword>
<name>A0A8J3YRN2_9ACTN</name>
<feature type="transmembrane region" description="Helical" evidence="9">
    <location>
        <begin position="140"/>
        <end position="156"/>
    </location>
</feature>
<dbReference type="GO" id="GO:0000155">
    <property type="term" value="F:phosphorelay sensor kinase activity"/>
    <property type="evidence" value="ECO:0007669"/>
    <property type="project" value="InterPro"/>
</dbReference>
<evidence type="ECO:0000256" key="6">
    <source>
        <dbReference type="ARBA" id="ARBA00022777"/>
    </source>
</evidence>
<evidence type="ECO:0000256" key="9">
    <source>
        <dbReference type="SAM" id="Phobius"/>
    </source>
</evidence>
<dbReference type="PANTHER" id="PTHR24421:SF10">
    <property type="entry name" value="NITRATE_NITRITE SENSOR PROTEIN NARQ"/>
    <property type="match status" value="1"/>
</dbReference>
<dbReference type="CDD" id="cd16917">
    <property type="entry name" value="HATPase_UhpB-NarQ-NarX-like"/>
    <property type="match status" value="1"/>
</dbReference>
<feature type="transmembrane region" description="Helical" evidence="9">
    <location>
        <begin position="118"/>
        <end position="134"/>
    </location>
</feature>
<feature type="transmembrane region" description="Helical" evidence="9">
    <location>
        <begin position="66"/>
        <end position="87"/>
    </location>
</feature>